<accession>A0A1C4DF91</accession>
<dbReference type="EMBL" id="FMAR01000005">
    <property type="protein sequence ID" value="SCC30029.1"/>
    <property type="molecule type" value="Genomic_DNA"/>
</dbReference>
<evidence type="ECO:0000313" key="6">
    <source>
        <dbReference type="Proteomes" id="UP000242818"/>
    </source>
</evidence>
<keyword evidence="2" id="KW-0238">DNA-binding</keyword>
<evidence type="ECO:0000256" key="3">
    <source>
        <dbReference type="ARBA" id="ARBA00023163"/>
    </source>
</evidence>
<dbReference type="STRING" id="1335309.GA0116948_105244"/>
<name>A0A1C4DF91_9BACT</name>
<reference evidence="5 6" key="1">
    <citation type="submission" date="2016-08" db="EMBL/GenBank/DDBJ databases">
        <authorList>
            <person name="Seilhamer J.J."/>
        </authorList>
    </citation>
    <scope>NUCLEOTIDE SEQUENCE [LARGE SCALE GENOMIC DNA]</scope>
    <source>
        <strain evidence="5 6">A37T2</strain>
    </source>
</reference>
<proteinExistence type="predicted"/>
<dbReference type="RefSeq" id="WP_089711594.1">
    <property type="nucleotide sequence ID" value="NZ_FMAR01000005.1"/>
</dbReference>
<evidence type="ECO:0000259" key="4">
    <source>
        <dbReference type="PROSITE" id="PS01124"/>
    </source>
</evidence>
<dbReference type="PROSITE" id="PS01124">
    <property type="entry name" value="HTH_ARAC_FAMILY_2"/>
    <property type="match status" value="1"/>
</dbReference>
<dbReference type="Pfam" id="PF12833">
    <property type="entry name" value="HTH_18"/>
    <property type="match status" value="1"/>
</dbReference>
<evidence type="ECO:0000256" key="2">
    <source>
        <dbReference type="ARBA" id="ARBA00023125"/>
    </source>
</evidence>
<dbReference type="SUPFAM" id="SSF46689">
    <property type="entry name" value="Homeodomain-like"/>
    <property type="match status" value="1"/>
</dbReference>
<evidence type="ECO:0000256" key="1">
    <source>
        <dbReference type="ARBA" id="ARBA00023015"/>
    </source>
</evidence>
<dbReference type="Gene3D" id="1.10.10.60">
    <property type="entry name" value="Homeodomain-like"/>
    <property type="match status" value="1"/>
</dbReference>
<dbReference type="GO" id="GO:0003700">
    <property type="term" value="F:DNA-binding transcription factor activity"/>
    <property type="evidence" value="ECO:0007669"/>
    <property type="project" value="InterPro"/>
</dbReference>
<dbReference type="AlphaFoldDB" id="A0A1C4DF91"/>
<dbReference type="OrthoDB" id="660152at2"/>
<protein>
    <submittedName>
        <fullName evidence="5">Helix-turn-helix domain-containing protein</fullName>
    </submittedName>
</protein>
<dbReference type="Proteomes" id="UP000242818">
    <property type="component" value="Unassembled WGS sequence"/>
</dbReference>
<keyword evidence="6" id="KW-1185">Reference proteome</keyword>
<dbReference type="PANTHER" id="PTHR43280">
    <property type="entry name" value="ARAC-FAMILY TRANSCRIPTIONAL REGULATOR"/>
    <property type="match status" value="1"/>
</dbReference>
<dbReference type="InterPro" id="IPR009057">
    <property type="entry name" value="Homeodomain-like_sf"/>
</dbReference>
<organism evidence="5 6">
    <name type="scientific">Chitinophaga costaii</name>
    <dbReference type="NCBI Taxonomy" id="1335309"/>
    <lineage>
        <taxon>Bacteria</taxon>
        <taxon>Pseudomonadati</taxon>
        <taxon>Bacteroidota</taxon>
        <taxon>Chitinophagia</taxon>
        <taxon>Chitinophagales</taxon>
        <taxon>Chitinophagaceae</taxon>
        <taxon>Chitinophaga</taxon>
    </lineage>
</organism>
<feature type="domain" description="HTH araC/xylS-type" evidence="4">
    <location>
        <begin position="221"/>
        <end position="319"/>
    </location>
</feature>
<evidence type="ECO:0000313" key="5">
    <source>
        <dbReference type="EMBL" id="SCC30029.1"/>
    </source>
</evidence>
<sequence>MRFQIADSPGALELSALPVPENYQKFVYKFAEPQYIAHPQVDIILQETKVHDFVIASHVIVVKEAVMLLSKVAKTDCMLFSMLKGAIECSLPGFPQPVWFMQGQYFLLCVNKGAYRTYLEPGIYQSFYVTVPASFLTEITPVEDPILSITRHANQSAALTGNLWYPLYESIDELRNNTARSAVHDQRLVNIIEQMLLLVIDRKRGFGHNDSRSIIDESVLVSVQHYINFHLQEPLNLQALARRFNLQPLELQEMFLRRSQATIEEFVFGHRMELARQLMLHSKMPIGEIMEETGFTRRAVFSKAYKECFKEFPMDSRRPWKRVNRKK</sequence>
<gene>
    <name evidence="5" type="ORF">GA0116948_105244</name>
</gene>
<dbReference type="GO" id="GO:0043565">
    <property type="term" value="F:sequence-specific DNA binding"/>
    <property type="evidence" value="ECO:0007669"/>
    <property type="project" value="InterPro"/>
</dbReference>
<dbReference type="InterPro" id="IPR018060">
    <property type="entry name" value="HTH_AraC"/>
</dbReference>
<dbReference type="PANTHER" id="PTHR43280:SF10">
    <property type="entry name" value="REGULATORY PROTEIN POCR"/>
    <property type="match status" value="1"/>
</dbReference>
<keyword evidence="1" id="KW-0805">Transcription regulation</keyword>
<keyword evidence="3" id="KW-0804">Transcription</keyword>
<dbReference type="SMART" id="SM00342">
    <property type="entry name" value="HTH_ARAC"/>
    <property type="match status" value="1"/>
</dbReference>